<feature type="transmembrane region" description="Helical" evidence="1">
    <location>
        <begin position="290"/>
        <end position="313"/>
    </location>
</feature>
<evidence type="ECO:0000313" key="2">
    <source>
        <dbReference type="EMBL" id="KAF2650011.1"/>
    </source>
</evidence>
<organism evidence="2 3">
    <name type="scientific">Lophiostoma macrostomum CBS 122681</name>
    <dbReference type="NCBI Taxonomy" id="1314788"/>
    <lineage>
        <taxon>Eukaryota</taxon>
        <taxon>Fungi</taxon>
        <taxon>Dikarya</taxon>
        <taxon>Ascomycota</taxon>
        <taxon>Pezizomycotina</taxon>
        <taxon>Dothideomycetes</taxon>
        <taxon>Pleosporomycetidae</taxon>
        <taxon>Pleosporales</taxon>
        <taxon>Lophiostomataceae</taxon>
        <taxon>Lophiostoma</taxon>
    </lineage>
</organism>
<proteinExistence type="predicted"/>
<gene>
    <name evidence="2" type="ORF">K491DRAFT_782923</name>
</gene>
<keyword evidence="1" id="KW-0812">Transmembrane</keyword>
<evidence type="ECO:0000256" key="1">
    <source>
        <dbReference type="SAM" id="Phobius"/>
    </source>
</evidence>
<keyword evidence="1" id="KW-1133">Transmembrane helix</keyword>
<evidence type="ECO:0000313" key="3">
    <source>
        <dbReference type="Proteomes" id="UP000799324"/>
    </source>
</evidence>
<sequence>MSYVHRRRDDDRRFQHEIPQPIMAERIHIRPSRSQIPHPEQRDTFFGRRLFEARLVEERNASVRWAYVVDSHRTMRGQAILGRIANIGPPQRRNPITKMLESIIIPMRDTDLGRLFEELKPPPSRKLIVIPFRVFKGKVVSVTRWERPYNPRWTDGDLARFILYSHRRSHSLIFYYLTKVKFLYYITVEYVEHEGQRKVKVTYTHALAYRGPRTISRFMYLLHTPSNRGQDWSLRFHDVASNVRDAFAERFIMVEIVEALDTLAILRLLIVPIAVCIGVGASYAAPTQDWSGAFGLASLAVSILAVILAVLALNQYLGMERPIDDDVSEDLGGMYRTHYTDEVVRKHYRGRSM</sequence>
<dbReference type="OrthoDB" id="3800168at2759"/>
<dbReference type="EMBL" id="MU004470">
    <property type="protein sequence ID" value="KAF2650011.1"/>
    <property type="molecule type" value="Genomic_DNA"/>
</dbReference>
<feature type="transmembrane region" description="Helical" evidence="1">
    <location>
        <begin position="263"/>
        <end position="284"/>
    </location>
</feature>
<name>A0A6A6SSN7_9PLEO</name>
<keyword evidence="3" id="KW-1185">Reference proteome</keyword>
<dbReference type="AlphaFoldDB" id="A0A6A6SSN7"/>
<protein>
    <submittedName>
        <fullName evidence="2">Uncharacterized protein</fullName>
    </submittedName>
</protein>
<accession>A0A6A6SSN7</accession>
<dbReference type="Proteomes" id="UP000799324">
    <property type="component" value="Unassembled WGS sequence"/>
</dbReference>
<keyword evidence="1" id="KW-0472">Membrane</keyword>
<reference evidence="2" key="1">
    <citation type="journal article" date="2020" name="Stud. Mycol.">
        <title>101 Dothideomycetes genomes: a test case for predicting lifestyles and emergence of pathogens.</title>
        <authorList>
            <person name="Haridas S."/>
            <person name="Albert R."/>
            <person name="Binder M."/>
            <person name="Bloem J."/>
            <person name="Labutti K."/>
            <person name="Salamov A."/>
            <person name="Andreopoulos B."/>
            <person name="Baker S."/>
            <person name="Barry K."/>
            <person name="Bills G."/>
            <person name="Bluhm B."/>
            <person name="Cannon C."/>
            <person name="Castanera R."/>
            <person name="Culley D."/>
            <person name="Daum C."/>
            <person name="Ezra D."/>
            <person name="Gonzalez J."/>
            <person name="Henrissat B."/>
            <person name="Kuo A."/>
            <person name="Liang C."/>
            <person name="Lipzen A."/>
            <person name="Lutzoni F."/>
            <person name="Magnuson J."/>
            <person name="Mondo S."/>
            <person name="Nolan M."/>
            <person name="Ohm R."/>
            <person name="Pangilinan J."/>
            <person name="Park H.-J."/>
            <person name="Ramirez L."/>
            <person name="Alfaro M."/>
            <person name="Sun H."/>
            <person name="Tritt A."/>
            <person name="Yoshinaga Y."/>
            <person name="Zwiers L.-H."/>
            <person name="Turgeon B."/>
            <person name="Goodwin S."/>
            <person name="Spatafora J."/>
            <person name="Crous P."/>
            <person name="Grigoriev I."/>
        </authorList>
    </citation>
    <scope>NUCLEOTIDE SEQUENCE</scope>
    <source>
        <strain evidence="2">CBS 122681</strain>
    </source>
</reference>